<name>A0A2T2P4R4_CORCC</name>
<dbReference type="EMBL" id="KZ678130">
    <property type="protein sequence ID" value="PSN72629.1"/>
    <property type="molecule type" value="Genomic_DNA"/>
</dbReference>
<keyword evidence="3" id="KW-1185">Reference proteome</keyword>
<keyword evidence="1" id="KW-0732">Signal</keyword>
<reference evidence="2 3" key="1">
    <citation type="journal article" date="2018" name="Front. Microbiol.">
        <title>Genome-Wide Analysis of Corynespora cassiicola Leaf Fall Disease Putative Effectors.</title>
        <authorList>
            <person name="Lopez D."/>
            <person name="Ribeiro S."/>
            <person name="Label P."/>
            <person name="Fumanal B."/>
            <person name="Venisse J.S."/>
            <person name="Kohler A."/>
            <person name="de Oliveira R.R."/>
            <person name="Labutti K."/>
            <person name="Lipzen A."/>
            <person name="Lail K."/>
            <person name="Bauer D."/>
            <person name="Ohm R.A."/>
            <person name="Barry K.W."/>
            <person name="Spatafora J."/>
            <person name="Grigoriev I.V."/>
            <person name="Martin F.M."/>
            <person name="Pujade-Renaud V."/>
        </authorList>
    </citation>
    <scope>NUCLEOTIDE SEQUENCE [LARGE SCALE GENOMIC DNA]</scope>
    <source>
        <strain evidence="2 3">Philippines</strain>
    </source>
</reference>
<evidence type="ECO:0000256" key="1">
    <source>
        <dbReference type="SAM" id="SignalP"/>
    </source>
</evidence>
<evidence type="ECO:0000313" key="2">
    <source>
        <dbReference type="EMBL" id="PSN72629.1"/>
    </source>
</evidence>
<organism evidence="2 3">
    <name type="scientific">Corynespora cassiicola Philippines</name>
    <dbReference type="NCBI Taxonomy" id="1448308"/>
    <lineage>
        <taxon>Eukaryota</taxon>
        <taxon>Fungi</taxon>
        <taxon>Dikarya</taxon>
        <taxon>Ascomycota</taxon>
        <taxon>Pezizomycotina</taxon>
        <taxon>Dothideomycetes</taxon>
        <taxon>Pleosporomycetidae</taxon>
        <taxon>Pleosporales</taxon>
        <taxon>Corynesporascaceae</taxon>
        <taxon>Corynespora</taxon>
    </lineage>
</organism>
<dbReference type="OrthoDB" id="3664114at2759"/>
<accession>A0A2T2P4R4</accession>
<dbReference type="Proteomes" id="UP000240883">
    <property type="component" value="Unassembled WGS sequence"/>
</dbReference>
<feature type="chain" id="PRO_5015767514" evidence="1">
    <location>
        <begin position="20"/>
        <end position="120"/>
    </location>
</feature>
<sequence>MKFSAALITFALALSGTQAAPSVDIEQRQTPIAYVRLYQGGGCQGPWVEDTVYIQDGSGDCIVNNLAVSFQSVLVVTNELTLPLRLYTTDNCTPGNFITYTAGETGCQTQSAFGSARVGN</sequence>
<protein>
    <submittedName>
        <fullName evidence="2">Uncharacterized protein</fullName>
    </submittedName>
</protein>
<proteinExistence type="predicted"/>
<evidence type="ECO:0000313" key="3">
    <source>
        <dbReference type="Proteomes" id="UP000240883"/>
    </source>
</evidence>
<gene>
    <name evidence="2" type="ORF">BS50DRAFT_630636</name>
</gene>
<dbReference type="AlphaFoldDB" id="A0A2T2P4R4"/>
<feature type="signal peptide" evidence="1">
    <location>
        <begin position="1"/>
        <end position="19"/>
    </location>
</feature>